<feature type="transmembrane region" description="Helical" evidence="9">
    <location>
        <begin position="218"/>
        <end position="243"/>
    </location>
</feature>
<keyword evidence="5" id="KW-0406">Ion transport</keyword>
<evidence type="ECO:0000256" key="7">
    <source>
        <dbReference type="ARBA" id="ARBA00023303"/>
    </source>
</evidence>
<keyword evidence="7 11" id="KW-0407">Ion channel</keyword>
<dbReference type="GO" id="GO:0015271">
    <property type="term" value="F:outward rectifier potassium channel activity"/>
    <property type="evidence" value="ECO:0007669"/>
    <property type="project" value="TreeGrafter"/>
</dbReference>
<dbReference type="PANTHER" id="PTHR11003:SF301">
    <property type="entry name" value="POTASSIUM CHANNEL PROTEIN"/>
    <property type="match status" value="1"/>
</dbReference>
<dbReference type="Proteomes" id="UP000250266">
    <property type="component" value="Unassembled WGS sequence"/>
</dbReference>
<evidence type="ECO:0000256" key="3">
    <source>
        <dbReference type="ARBA" id="ARBA00022692"/>
    </source>
</evidence>
<keyword evidence="6 9" id="KW-0472">Membrane</keyword>
<dbReference type="PANTHER" id="PTHR11003">
    <property type="entry name" value="POTASSIUM CHANNEL, SUBFAMILY K"/>
    <property type="match status" value="1"/>
</dbReference>
<evidence type="ECO:0000313" key="11">
    <source>
        <dbReference type="EMBL" id="OCK82444.1"/>
    </source>
</evidence>
<keyword evidence="3 9" id="KW-0812">Transmembrane</keyword>
<keyword evidence="12" id="KW-1185">Reference proteome</keyword>
<dbReference type="OrthoDB" id="297496at2759"/>
<organism evidence="11 12">
    <name type="scientific">Lepidopterella palustris CBS 459.81</name>
    <dbReference type="NCBI Taxonomy" id="1314670"/>
    <lineage>
        <taxon>Eukaryota</taxon>
        <taxon>Fungi</taxon>
        <taxon>Dikarya</taxon>
        <taxon>Ascomycota</taxon>
        <taxon>Pezizomycotina</taxon>
        <taxon>Dothideomycetes</taxon>
        <taxon>Pleosporomycetidae</taxon>
        <taxon>Mytilinidiales</taxon>
        <taxon>Argynnaceae</taxon>
        <taxon>Lepidopterella</taxon>
    </lineage>
</organism>
<dbReference type="GO" id="GO:0005886">
    <property type="term" value="C:plasma membrane"/>
    <property type="evidence" value="ECO:0007669"/>
    <property type="project" value="TreeGrafter"/>
</dbReference>
<dbReference type="EMBL" id="KV744888">
    <property type="protein sequence ID" value="OCK82444.1"/>
    <property type="molecule type" value="Genomic_DNA"/>
</dbReference>
<dbReference type="Gene3D" id="1.10.287.70">
    <property type="match status" value="2"/>
</dbReference>
<evidence type="ECO:0000259" key="10">
    <source>
        <dbReference type="Pfam" id="PF07885"/>
    </source>
</evidence>
<dbReference type="InterPro" id="IPR013099">
    <property type="entry name" value="K_chnl_dom"/>
</dbReference>
<feature type="domain" description="Potassium channel" evidence="10">
    <location>
        <begin position="487"/>
        <end position="562"/>
    </location>
</feature>
<feature type="region of interest" description="Disordered" evidence="8">
    <location>
        <begin position="441"/>
        <end position="462"/>
    </location>
</feature>
<evidence type="ECO:0000256" key="5">
    <source>
        <dbReference type="ARBA" id="ARBA00023065"/>
    </source>
</evidence>
<feature type="transmembrane region" description="Helical" evidence="9">
    <location>
        <begin position="390"/>
        <end position="408"/>
    </location>
</feature>
<evidence type="ECO:0000256" key="9">
    <source>
        <dbReference type="SAM" id="Phobius"/>
    </source>
</evidence>
<evidence type="ECO:0000256" key="4">
    <source>
        <dbReference type="ARBA" id="ARBA00022989"/>
    </source>
</evidence>
<dbReference type="SUPFAM" id="SSF81324">
    <property type="entry name" value="Voltage-gated potassium channels"/>
    <property type="match status" value="2"/>
</dbReference>
<name>A0A8E2JHR6_9PEZI</name>
<feature type="transmembrane region" description="Helical" evidence="9">
    <location>
        <begin position="255"/>
        <end position="278"/>
    </location>
</feature>
<evidence type="ECO:0000256" key="8">
    <source>
        <dbReference type="SAM" id="MobiDB-lite"/>
    </source>
</evidence>
<feature type="transmembrane region" description="Helical" evidence="9">
    <location>
        <begin position="538"/>
        <end position="557"/>
    </location>
</feature>
<feature type="domain" description="Potassium channel" evidence="10">
    <location>
        <begin position="340"/>
        <end position="412"/>
    </location>
</feature>
<dbReference type="GO" id="GO:0030322">
    <property type="term" value="P:stabilization of membrane potential"/>
    <property type="evidence" value="ECO:0007669"/>
    <property type="project" value="TreeGrafter"/>
</dbReference>
<feature type="transmembrane region" description="Helical" evidence="9">
    <location>
        <begin position="506"/>
        <end position="526"/>
    </location>
</feature>
<dbReference type="AlphaFoldDB" id="A0A8E2JHR6"/>
<evidence type="ECO:0000256" key="1">
    <source>
        <dbReference type="ARBA" id="ARBA00004141"/>
    </source>
</evidence>
<feature type="transmembrane region" description="Helical" evidence="9">
    <location>
        <begin position="333"/>
        <end position="351"/>
    </location>
</feature>
<reference evidence="11 12" key="1">
    <citation type="journal article" date="2016" name="Nat. Commun.">
        <title>Ectomycorrhizal ecology is imprinted in the genome of the dominant symbiotic fungus Cenococcum geophilum.</title>
        <authorList>
            <consortium name="DOE Joint Genome Institute"/>
            <person name="Peter M."/>
            <person name="Kohler A."/>
            <person name="Ohm R.A."/>
            <person name="Kuo A."/>
            <person name="Krutzmann J."/>
            <person name="Morin E."/>
            <person name="Arend M."/>
            <person name="Barry K.W."/>
            <person name="Binder M."/>
            <person name="Choi C."/>
            <person name="Clum A."/>
            <person name="Copeland A."/>
            <person name="Grisel N."/>
            <person name="Haridas S."/>
            <person name="Kipfer T."/>
            <person name="LaButti K."/>
            <person name="Lindquist E."/>
            <person name="Lipzen A."/>
            <person name="Maire R."/>
            <person name="Meier B."/>
            <person name="Mihaltcheva S."/>
            <person name="Molinier V."/>
            <person name="Murat C."/>
            <person name="Poggeler S."/>
            <person name="Quandt C.A."/>
            <person name="Sperisen C."/>
            <person name="Tritt A."/>
            <person name="Tisserant E."/>
            <person name="Crous P.W."/>
            <person name="Henrissat B."/>
            <person name="Nehls U."/>
            <person name="Egli S."/>
            <person name="Spatafora J.W."/>
            <person name="Grigoriev I.V."/>
            <person name="Martin F.M."/>
        </authorList>
    </citation>
    <scope>NUCLEOTIDE SEQUENCE [LARGE SCALE GENOMIC DNA]</scope>
    <source>
        <strain evidence="11 12">CBS 459.81</strain>
    </source>
</reference>
<dbReference type="Gene3D" id="2.60.270.50">
    <property type="match status" value="1"/>
</dbReference>
<keyword evidence="2" id="KW-0813">Transport</keyword>
<evidence type="ECO:0000313" key="12">
    <source>
        <dbReference type="Proteomes" id="UP000250266"/>
    </source>
</evidence>
<dbReference type="InterPro" id="IPR003280">
    <property type="entry name" value="2pore_dom_K_chnl"/>
</dbReference>
<protein>
    <submittedName>
        <fullName evidence="11">Voltage-gated potassium channel</fullName>
    </submittedName>
</protein>
<keyword evidence="4 9" id="KW-1133">Transmembrane helix</keyword>
<accession>A0A8E2JHR6</accession>
<comment type="subcellular location">
    <subcellularLocation>
        <location evidence="1">Membrane</location>
        <topology evidence="1">Multi-pass membrane protein</topology>
    </subcellularLocation>
</comment>
<dbReference type="GO" id="GO:0022841">
    <property type="term" value="F:potassium ion leak channel activity"/>
    <property type="evidence" value="ECO:0007669"/>
    <property type="project" value="TreeGrafter"/>
</dbReference>
<feature type="transmembrane region" description="Helical" evidence="9">
    <location>
        <begin position="475"/>
        <end position="494"/>
    </location>
</feature>
<evidence type="ECO:0000256" key="2">
    <source>
        <dbReference type="ARBA" id="ARBA00022448"/>
    </source>
</evidence>
<dbReference type="Pfam" id="PF07885">
    <property type="entry name" value="Ion_trans_2"/>
    <property type="match status" value="2"/>
</dbReference>
<feature type="transmembrane region" description="Helical" evidence="9">
    <location>
        <begin position="290"/>
        <end position="313"/>
    </location>
</feature>
<proteinExistence type="predicted"/>
<evidence type="ECO:0000256" key="6">
    <source>
        <dbReference type="ARBA" id="ARBA00023136"/>
    </source>
</evidence>
<sequence length="796" mass="88182">MTNAPQSLPTAVNARSITVIVLNQTNEELCLDVQSQHLVHGVWTAGMMPPPSILAGGHGIWASESNMFAAGTKGSVRYFIAGGSPEDKITFYWDNPYVGHNIYKCTGPPSGFTTKTFGGEGTHATAAFIFTVEELGNAHPQREGGPSTNRDELEQGGETEQLGLSRWWFASTTCPLIAGTFGPIANAFSICALSGDWRASIPSATTEEDRIATKNPTWLIVINSICLGCGVISNLAIILNMGGRLSFAVSQSATIIGWLVSSLLLVALLVVVSSSSLWAPPVQGRALTQAFYYAIIASGLYSILSLAMILTVVGATRKYYKKKLRLGMLERALIFQAATFMVYLLVGALIFSKIESWPFLDAIYWADFTLLTIGIGGDFTPKTHLGRSLLFPYGAGGVVMVVLMVNSLRTILKRGKQKIEEHLVEKNRKILENRLARSALSKGDQLSGTRPSQEQKSEQEFNSMRRIQASSKTKCRWIVLAVSVLATLVLWFVGSAVFEVAERNQNWSYFTSLYFAYTSLMTIGYGDYQPTSNSGKPFFVFWTLLAVPTLTILFSNMGDTVVKGVRKLFSFLWSFTAAAGWKNCQKIIQPDKPEDGALLNGDVQRIDIPHRSQKEKEREHNITKTEFEMEEEAAGKDEGKRGKLFGRGVHLHHDVLFKELHDLAKDAQASPRKRYSYREWLHYLKLLGLDEFKSGAQKYPADIGALNIKARKTKKTLVGAFGHETLQGWSWLSDNNPLLSNNEAEWIHKRLSKLLEREFEMMTTTKTDEQEHLLQSATAEQCRGVCSTSITVAPHE</sequence>
<gene>
    <name evidence="11" type="ORF">K432DRAFT_424170</name>
</gene>